<evidence type="ECO:0000313" key="2">
    <source>
        <dbReference type="EMBL" id="GAL84667.1"/>
    </source>
</evidence>
<organism evidence="2 3">
    <name type="scientific">Sporocytophaga myxococcoides</name>
    <dbReference type="NCBI Taxonomy" id="153721"/>
    <lineage>
        <taxon>Bacteria</taxon>
        <taxon>Pseudomonadati</taxon>
        <taxon>Bacteroidota</taxon>
        <taxon>Cytophagia</taxon>
        <taxon>Cytophagales</taxon>
        <taxon>Cytophagaceae</taxon>
        <taxon>Sporocytophaga</taxon>
    </lineage>
</organism>
<keyword evidence="1" id="KW-1133">Transmembrane helix</keyword>
<sequence length="63" mass="7019">MNKSNRIFFLIPIVLIGDMLLISPVTSLLLSSSTTKAVCGFLLALGIFWANMFYIRKVIAKLN</sequence>
<evidence type="ECO:0000313" key="3">
    <source>
        <dbReference type="Proteomes" id="UP000030185"/>
    </source>
</evidence>
<name>A0A098LDY6_9BACT</name>
<keyword evidence="3" id="KW-1185">Reference proteome</keyword>
<gene>
    <name evidence="2" type="ORF">MYP_1895</name>
</gene>
<evidence type="ECO:0000256" key="1">
    <source>
        <dbReference type="SAM" id="Phobius"/>
    </source>
</evidence>
<accession>A0A098LDY6</accession>
<dbReference type="Proteomes" id="UP000030185">
    <property type="component" value="Unassembled WGS sequence"/>
</dbReference>
<keyword evidence="1" id="KW-0812">Transmembrane</keyword>
<reference evidence="2 3" key="1">
    <citation type="submission" date="2014-09" db="EMBL/GenBank/DDBJ databases">
        <title>Sporocytophaga myxococcoides PG-01 genome sequencing.</title>
        <authorList>
            <person name="Liu L."/>
            <person name="Gao P.J."/>
            <person name="Chen G.J."/>
            <person name="Wang L.S."/>
        </authorList>
    </citation>
    <scope>NUCLEOTIDE SEQUENCE [LARGE SCALE GENOMIC DNA]</scope>
    <source>
        <strain evidence="2 3">PG-01</strain>
    </source>
</reference>
<dbReference type="STRING" id="153721.MYP_1895"/>
<dbReference type="AlphaFoldDB" id="A0A098LDY6"/>
<feature type="transmembrane region" description="Helical" evidence="1">
    <location>
        <begin position="35"/>
        <end position="55"/>
    </location>
</feature>
<feature type="transmembrane region" description="Helical" evidence="1">
    <location>
        <begin position="7"/>
        <end position="29"/>
    </location>
</feature>
<dbReference type="EMBL" id="BBLT01000003">
    <property type="protein sequence ID" value="GAL84667.1"/>
    <property type="molecule type" value="Genomic_DNA"/>
</dbReference>
<comment type="caution">
    <text evidence="2">The sequence shown here is derived from an EMBL/GenBank/DDBJ whole genome shotgun (WGS) entry which is preliminary data.</text>
</comment>
<proteinExistence type="predicted"/>
<protein>
    <submittedName>
        <fullName evidence="2">Uncharacterized protein</fullName>
    </submittedName>
</protein>
<keyword evidence="1" id="KW-0472">Membrane</keyword>
<dbReference type="RefSeq" id="WP_045461906.1">
    <property type="nucleotide sequence ID" value="NZ_BBLT01000003.1"/>
</dbReference>